<feature type="transmembrane region" description="Helical" evidence="1">
    <location>
        <begin position="7"/>
        <end position="26"/>
    </location>
</feature>
<protein>
    <submittedName>
        <fullName evidence="2">DUF1772 domain-containing protein</fullName>
    </submittedName>
</protein>
<feature type="transmembrane region" description="Helical" evidence="1">
    <location>
        <begin position="46"/>
        <end position="70"/>
    </location>
</feature>
<keyword evidence="1" id="KW-1133">Transmembrane helix</keyword>
<proteinExistence type="predicted"/>
<dbReference type="AlphaFoldDB" id="A0A5C6YWY3"/>
<gene>
    <name evidence="2" type="ORF">ESU54_13840</name>
</gene>
<dbReference type="RefSeq" id="WP_111844790.1">
    <property type="nucleotide sequence ID" value="NZ_UEGI01000009.1"/>
</dbReference>
<evidence type="ECO:0000313" key="2">
    <source>
        <dbReference type="EMBL" id="TXD72129.1"/>
    </source>
</evidence>
<evidence type="ECO:0000313" key="3">
    <source>
        <dbReference type="Proteomes" id="UP000321497"/>
    </source>
</evidence>
<keyword evidence="3" id="KW-1185">Reference proteome</keyword>
<dbReference type="OrthoDB" id="1453741at2"/>
<sequence>MTIQIIRFSNIIMAALVAGTVFGIWIGYNPNALSAATFIEQQQNVIIALNTLMPLLGLITILLTLASAFLRRKEKMAFLVLLVASAFLILSGLITKFGNQPINSIVMTWDMNSPPNNWMELRNKWWFYHEIRTLSAFIGLCLIVWTSMKRD</sequence>
<keyword evidence="1" id="KW-0472">Membrane</keyword>
<dbReference type="Pfam" id="PF08592">
    <property type="entry name" value="Anthrone_oxy"/>
    <property type="match status" value="1"/>
</dbReference>
<name>A0A5C6YWY3_9FLAO</name>
<accession>A0A5C6YWY3</accession>
<dbReference type="EMBL" id="VORT01000010">
    <property type="protein sequence ID" value="TXD72129.1"/>
    <property type="molecule type" value="Genomic_DNA"/>
</dbReference>
<comment type="caution">
    <text evidence="2">The sequence shown here is derived from an EMBL/GenBank/DDBJ whole genome shotgun (WGS) entry which is preliminary data.</text>
</comment>
<organism evidence="2 3">
    <name type="scientific">Aequorivita antarctica</name>
    <dbReference type="NCBI Taxonomy" id="153266"/>
    <lineage>
        <taxon>Bacteria</taxon>
        <taxon>Pseudomonadati</taxon>
        <taxon>Bacteroidota</taxon>
        <taxon>Flavobacteriia</taxon>
        <taxon>Flavobacteriales</taxon>
        <taxon>Flavobacteriaceae</taxon>
        <taxon>Aequorivita</taxon>
    </lineage>
</organism>
<dbReference type="Proteomes" id="UP000321497">
    <property type="component" value="Unassembled WGS sequence"/>
</dbReference>
<feature type="transmembrane region" description="Helical" evidence="1">
    <location>
        <begin position="77"/>
        <end position="94"/>
    </location>
</feature>
<evidence type="ECO:0000256" key="1">
    <source>
        <dbReference type="SAM" id="Phobius"/>
    </source>
</evidence>
<keyword evidence="1" id="KW-0812">Transmembrane</keyword>
<feature type="transmembrane region" description="Helical" evidence="1">
    <location>
        <begin position="125"/>
        <end position="145"/>
    </location>
</feature>
<reference evidence="2 3" key="1">
    <citation type="submission" date="2019-08" db="EMBL/GenBank/DDBJ databases">
        <title>Genome of Aequorivita antarctica SW49 (type strain).</title>
        <authorList>
            <person name="Bowman J.P."/>
        </authorList>
    </citation>
    <scope>NUCLEOTIDE SEQUENCE [LARGE SCALE GENOMIC DNA]</scope>
    <source>
        <strain evidence="2 3">SW49</strain>
    </source>
</reference>
<dbReference type="InterPro" id="IPR013901">
    <property type="entry name" value="Anthrone_oxy"/>
</dbReference>